<gene>
    <name evidence="1" type="ORF">ABB55_04095</name>
</gene>
<dbReference type="EMBL" id="LJYW01000001">
    <property type="protein sequence ID" value="KPL51516.1"/>
    <property type="molecule type" value="Genomic_DNA"/>
</dbReference>
<dbReference type="AlphaFoldDB" id="A0A0P6W0M8"/>
<dbReference type="RefSeq" id="WP_054357678.1">
    <property type="nucleotide sequence ID" value="NZ_LJYW01000001.1"/>
</dbReference>
<organism evidence="1 2">
    <name type="scientific">Prosthecodimorpha hirschii</name>
    <dbReference type="NCBI Taxonomy" id="665126"/>
    <lineage>
        <taxon>Bacteria</taxon>
        <taxon>Pseudomonadati</taxon>
        <taxon>Pseudomonadota</taxon>
        <taxon>Alphaproteobacteria</taxon>
        <taxon>Hyphomicrobiales</taxon>
        <taxon>Ancalomicrobiaceae</taxon>
        <taxon>Prosthecodimorpha</taxon>
    </lineage>
</organism>
<dbReference type="InterPro" id="IPR014917">
    <property type="entry name" value="DUF1800"/>
</dbReference>
<proteinExistence type="predicted"/>
<reference evidence="1 2" key="1">
    <citation type="submission" date="2015-09" db="EMBL/GenBank/DDBJ databases">
        <authorList>
            <person name="Jackson K.R."/>
            <person name="Lunt B.L."/>
            <person name="Fisher J.N.B."/>
            <person name="Gardner A.V."/>
            <person name="Bailey M.E."/>
            <person name="Deus L.M."/>
            <person name="Earl A.S."/>
            <person name="Gibby P.D."/>
            <person name="Hartmann K.A."/>
            <person name="Liu J.E."/>
            <person name="Manci A.M."/>
            <person name="Nielsen D.A."/>
            <person name="Solomon M.B."/>
            <person name="Breakwell D.P."/>
            <person name="Burnett S.H."/>
            <person name="Grose J.H."/>
        </authorList>
    </citation>
    <scope>NUCLEOTIDE SEQUENCE [LARGE SCALE GENOMIC DNA]</scope>
    <source>
        <strain evidence="1 2">16</strain>
    </source>
</reference>
<evidence type="ECO:0008006" key="3">
    <source>
        <dbReference type="Google" id="ProtNLM"/>
    </source>
</evidence>
<dbReference type="STRING" id="665126.ABB55_04095"/>
<sequence length="449" mass="49700">MALTAAAAAKALLALQRFGLGPKPGGIGRIGKDPLKALQSDLNSGSAISDSSLPTYVQAAASGQNSFEEAYAIFQKECRARFSKQLQPEIGFLERLVLFWSNHFSMSAWKSNTVLGTIGQWERDVVRKNVLGKFSDMLIGTMRHPAMIAFLDNENSMGPNSPIGRSWGMGYNENLAREILELHTLGVGAGYTELDVTNLAKIITGWSYVRGWEADNKWNGGNQQNRGQFIFRPDWHEPGAITVLGKSYTQTGIDQGLTVLRDLAIHPKTAEHIAYKLVLHFISDSPTPEMVNPVKTAFLNSGGNLKTTALALIKLPAALTGTPTKIRTPYELTVAQFRASKVTTWGDREWAVSEPLRALNHMPFERQTPDGYPDETAWWLNPDAMTIRLDTAQLFYDVFWWKTAPVPATLGTQLFDMALSAQSKALLAQTTDKRNGLTSLLMLPEFQRR</sequence>
<evidence type="ECO:0000313" key="1">
    <source>
        <dbReference type="EMBL" id="KPL51516.1"/>
    </source>
</evidence>
<dbReference type="Pfam" id="PF08811">
    <property type="entry name" value="DUF1800"/>
    <property type="match status" value="1"/>
</dbReference>
<comment type="caution">
    <text evidence="1">The sequence shown here is derived from an EMBL/GenBank/DDBJ whole genome shotgun (WGS) entry which is preliminary data.</text>
</comment>
<protein>
    <recommendedName>
        <fullName evidence="3">DUF1800 domain-containing protein</fullName>
    </recommendedName>
</protein>
<reference evidence="1 2" key="2">
    <citation type="submission" date="2015-10" db="EMBL/GenBank/DDBJ databases">
        <title>Draft Genome Sequence of Prosthecomicrobium hirschii ATCC 27832.</title>
        <authorList>
            <person name="Daniel J."/>
            <person name="Givan S.A."/>
            <person name="Brun Y.V."/>
            <person name="Brown P.J."/>
        </authorList>
    </citation>
    <scope>NUCLEOTIDE SEQUENCE [LARGE SCALE GENOMIC DNA]</scope>
    <source>
        <strain evidence="1 2">16</strain>
    </source>
</reference>
<accession>A0A0P6W0M8</accession>
<keyword evidence="2" id="KW-1185">Reference proteome</keyword>
<dbReference type="Proteomes" id="UP000048984">
    <property type="component" value="Unassembled WGS sequence"/>
</dbReference>
<name>A0A0P6W0M8_9HYPH</name>
<evidence type="ECO:0000313" key="2">
    <source>
        <dbReference type="Proteomes" id="UP000048984"/>
    </source>
</evidence>